<keyword evidence="5" id="KW-1185">Reference proteome</keyword>
<dbReference type="PANTHER" id="PTHR33121:SF71">
    <property type="entry name" value="OXYGEN SENSOR PROTEIN DOSP"/>
    <property type="match status" value="1"/>
</dbReference>
<dbReference type="SUPFAM" id="SSF55073">
    <property type="entry name" value="Nucleotide cyclase"/>
    <property type="match status" value="1"/>
</dbReference>
<evidence type="ECO:0000259" key="2">
    <source>
        <dbReference type="PROSITE" id="PS50883"/>
    </source>
</evidence>
<evidence type="ECO:0000259" key="3">
    <source>
        <dbReference type="PROSITE" id="PS50887"/>
    </source>
</evidence>
<accession>B0MJF8</accession>
<protein>
    <submittedName>
        <fullName evidence="4">Diguanylate cyclase (GGDEF) domain protein</fullName>
    </submittedName>
</protein>
<evidence type="ECO:0000256" key="1">
    <source>
        <dbReference type="SAM" id="Phobius"/>
    </source>
</evidence>
<dbReference type="EMBL" id="ABAX03000039">
    <property type="protein sequence ID" value="EDR95740.1"/>
    <property type="molecule type" value="Genomic_DNA"/>
</dbReference>
<keyword evidence="1" id="KW-1133">Transmembrane helix</keyword>
<dbReference type="AlphaFoldDB" id="B0MJF8"/>
<dbReference type="eggNOG" id="COG2200">
    <property type="taxonomic scope" value="Bacteria"/>
</dbReference>
<dbReference type="InterPro" id="IPR029787">
    <property type="entry name" value="Nucleotide_cyclase"/>
</dbReference>
<dbReference type="NCBIfam" id="TIGR00254">
    <property type="entry name" value="GGDEF"/>
    <property type="match status" value="1"/>
</dbReference>
<reference evidence="4" key="2">
    <citation type="submission" date="2013-11" db="EMBL/GenBank/DDBJ databases">
        <title>Draft genome sequence of Anaerostipes caccae (DSM 14662).</title>
        <authorList>
            <person name="Sudarsanam P."/>
            <person name="Ley R."/>
            <person name="Guruge J."/>
            <person name="Turnbaugh P.J."/>
            <person name="Mahowald M."/>
            <person name="Liep D."/>
            <person name="Gordon J."/>
        </authorList>
    </citation>
    <scope>NUCLEOTIDE SEQUENCE</scope>
    <source>
        <strain evidence="4">DSM 14662</strain>
    </source>
</reference>
<dbReference type="PROSITE" id="PS50883">
    <property type="entry name" value="EAL"/>
    <property type="match status" value="1"/>
</dbReference>
<dbReference type="InterPro" id="IPR001633">
    <property type="entry name" value="EAL_dom"/>
</dbReference>
<dbReference type="eggNOG" id="COG2199">
    <property type="taxonomic scope" value="Bacteria"/>
</dbReference>
<comment type="caution">
    <text evidence="4">The sequence shown here is derived from an EMBL/GenBank/DDBJ whole genome shotgun (WGS) entry which is preliminary data.</text>
</comment>
<organism evidence="4 5">
    <name type="scientific">Anaerostipes caccae (strain DSM 14662 / CCUG 47493 / JCM 13470 / NCIMB 13811 / L1-92)</name>
    <dbReference type="NCBI Taxonomy" id="411490"/>
    <lineage>
        <taxon>Bacteria</taxon>
        <taxon>Bacillati</taxon>
        <taxon>Bacillota</taxon>
        <taxon>Clostridia</taxon>
        <taxon>Lachnospirales</taxon>
        <taxon>Lachnospiraceae</taxon>
        <taxon>Anaerostipes</taxon>
    </lineage>
</organism>
<evidence type="ECO:0000313" key="5">
    <source>
        <dbReference type="Proteomes" id="UP000004935"/>
    </source>
</evidence>
<dbReference type="InterPro" id="IPR035919">
    <property type="entry name" value="EAL_sf"/>
</dbReference>
<dbReference type="GO" id="GO:0071111">
    <property type="term" value="F:cyclic-guanylate-specific phosphodiesterase activity"/>
    <property type="evidence" value="ECO:0007669"/>
    <property type="project" value="InterPro"/>
</dbReference>
<sequence>MSWEISQTKHWLMKRGDFMKRWNRVLIPVFFLLMIFASLFSVRSIVNMQGYGKLINYLGIVRGCGQRIVKLESNRQSKDYLIDYVDDILTELSTGEGKYGLTPLEDPTYKKSLKKLSKEWDEIKKEIDMVRDGADSKRLLALSENFFATANDTVFIADNYSNGQIKNFTRLSIALSAVAIFTWVCILLIYFRRLLHLERRNTNLESIAYQDTLTKASNLEKFRLDSKHLLASNPLCDYAFFHLDFQNFKYCNDIFGYDFGDLLLKQYAVFLSEDMTEGETFARISGDKFVILRKYEYREELIARQKAVDSRIRAFAMDSKEHYSLTIYGGICCVKDVPSSIEIDSILDRANFAQKTVKGQEERHYAFYTDSIREQMVEEINIQSRFSDALKNKEFIVYYQPKVNLSADSFDSAEALVRWQDKSGRVISPASFIPVLEKNFLISTLDQYVFREVCILMQNRLKSGLPVIPVSVNVSKIQFYNPDFVRIYSSIKEEYQIPDGLLEIEFTESACFENTEYFLEIIAKLHEHGFLCAMDDFGKGYSSLSMLKDIPIDVLKLDSLFFVSSPDSKKDLTVIRGIISMVKELQIRTVAEGIEHKEQVDFLKNIGCDTIQGYYFYKPMPEDDFTALLNGIGK</sequence>
<dbReference type="SMART" id="SM00267">
    <property type="entry name" value="GGDEF"/>
    <property type="match status" value="1"/>
</dbReference>
<feature type="domain" description="EAL" evidence="2">
    <location>
        <begin position="379"/>
        <end position="633"/>
    </location>
</feature>
<dbReference type="Pfam" id="PF00990">
    <property type="entry name" value="GGDEF"/>
    <property type="match status" value="1"/>
</dbReference>
<dbReference type="InterPro" id="IPR000160">
    <property type="entry name" value="GGDEF_dom"/>
</dbReference>
<dbReference type="PROSITE" id="PS50887">
    <property type="entry name" value="GGDEF"/>
    <property type="match status" value="1"/>
</dbReference>
<feature type="transmembrane region" description="Helical" evidence="1">
    <location>
        <begin position="171"/>
        <end position="191"/>
    </location>
</feature>
<keyword evidence="1" id="KW-0812">Transmembrane</keyword>
<dbReference type="Gene3D" id="3.20.20.450">
    <property type="entry name" value="EAL domain"/>
    <property type="match status" value="1"/>
</dbReference>
<dbReference type="SUPFAM" id="SSF141868">
    <property type="entry name" value="EAL domain-like"/>
    <property type="match status" value="1"/>
</dbReference>
<dbReference type="HOGENOM" id="CLU_000445_70_50_9"/>
<dbReference type="SMART" id="SM00052">
    <property type="entry name" value="EAL"/>
    <property type="match status" value="1"/>
</dbReference>
<dbReference type="Pfam" id="PF00563">
    <property type="entry name" value="EAL"/>
    <property type="match status" value="1"/>
</dbReference>
<keyword evidence="1" id="KW-0472">Membrane</keyword>
<dbReference type="InterPro" id="IPR050706">
    <property type="entry name" value="Cyclic-di-GMP_PDE-like"/>
</dbReference>
<proteinExistence type="predicted"/>
<feature type="domain" description="GGDEF" evidence="3">
    <location>
        <begin position="236"/>
        <end position="370"/>
    </location>
</feature>
<name>B0MJF8_ANACD</name>
<dbReference type="STRING" id="411490.ANACAC_03770"/>
<dbReference type="InterPro" id="IPR043128">
    <property type="entry name" value="Rev_trsase/Diguanyl_cyclase"/>
</dbReference>
<reference evidence="4" key="1">
    <citation type="submission" date="2007-11" db="EMBL/GenBank/DDBJ databases">
        <authorList>
            <person name="Fulton L."/>
            <person name="Clifton S."/>
            <person name="Fulton B."/>
            <person name="Xu J."/>
            <person name="Minx P."/>
            <person name="Pepin K.H."/>
            <person name="Johnson M."/>
            <person name="Thiruvilangam P."/>
            <person name="Bhonagiri V."/>
            <person name="Nash W.E."/>
            <person name="Mardis E.R."/>
            <person name="Wilson R.K."/>
        </authorList>
    </citation>
    <scope>NUCLEOTIDE SEQUENCE [LARGE SCALE GENOMIC DNA]</scope>
    <source>
        <strain evidence="4">DSM 14662</strain>
    </source>
</reference>
<dbReference type="Gene3D" id="3.30.70.270">
    <property type="match status" value="1"/>
</dbReference>
<gene>
    <name evidence="4" type="ORF">ANACAC_03770</name>
</gene>
<dbReference type="PANTHER" id="PTHR33121">
    <property type="entry name" value="CYCLIC DI-GMP PHOSPHODIESTERASE PDEF"/>
    <property type="match status" value="1"/>
</dbReference>
<dbReference type="Proteomes" id="UP000004935">
    <property type="component" value="Unassembled WGS sequence"/>
</dbReference>
<evidence type="ECO:0000313" key="4">
    <source>
        <dbReference type="EMBL" id="EDR95740.1"/>
    </source>
</evidence>
<dbReference type="CDD" id="cd01948">
    <property type="entry name" value="EAL"/>
    <property type="match status" value="1"/>
</dbReference>